<comment type="caution">
    <text evidence="2">The sequence shown here is derived from an EMBL/GenBank/DDBJ whole genome shotgun (WGS) entry which is preliminary data.</text>
</comment>
<dbReference type="Gene3D" id="3.90.105.50">
    <property type="match status" value="1"/>
</dbReference>
<dbReference type="Pfam" id="PF12728">
    <property type="entry name" value="HTH_17"/>
    <property type="match status" value="1"/>
</dbReference>
<dbReference type="Proteomes" id="UP001228504">
    <property type="component" value="Unassembled WGS sequence"/>
</dbReference>
<dbReference type="RefSeq" id="WP_307487397.1">
    <property type="nucleotide sequence ID" value="NZ_JAUSUF010000011.1"/>
</dbReference>
<gene>
    <name evidence="2" type="ORF">J2S18_002621</name>
</gene>
<evidence type="ECO:0000313" key="2">
    <source>
        <dbReference type="EMBL" id="MDQ0150672.1"/>
    </source>
</evidence>
<accession>A0ABT9UWJ4</accession>
<protein>
    <submittedName>
        <fullName evidence="2">Excisionase family DNA binding protein</fullName>
    </submittedName>
</protein>
<name>A0ABT9UWJ4_9FIRM</name>
<dbReference type="EMBL" id="JAUSUF010000011">
    <property type="protein sequence ID" value="MDQ0150672.1"/>
    <property type="molecule type" value="Genomic_DNA"/>
</dbReference>
<organism evidence="2 3">
    <name type="scientific">Eubacterium multiforme</name>
    <dbReference type="NCBI Taxonomy" id="83339"/>
    <lineage>
        <taxon>Bacteria</taxon>
        <taxon>Bacillati</taxon>
        <taxon>Bacillota</taxon>
        <taxon>Clostridia</taxon>
        <taxon>Eubacteriales</taxon>
        <taxon>Eubacteriaceae</taxon>
        <taxon>Eubacterium</taxon>
    </lineage>
</organism>
<reference evidence="2 3" key="1">
    <citation type="submission" date="2023-07" db="EMBL/GenBank/DDBJ databases">
        <title>Genomic Encyclopedia of Type Strains, Phase IV (KMG-IV): sequencing the most valuable type-strain genomes for metagenomic binning, comparative biology and taxonomic classification.</title>
        <authorList>
            <person name="Goeker M."/>
        </authorList>
    </citation>
    <scope>NUCLEOTIDE SEQUENCE [LARGE SCALE GENOMIC DNA]</scope>
    <source>
        <strain evidence="2 3">DSM 20694</strain>
    </source>
</reference>
<dbReference type="InterPro" id="IPR041657">
    <property type="entry name" value="HTH_17"/>
</dbReference>
<sequence length="59" mass="6828">MEIEEKILIKPKEAKDLLGVGTNAIYELCKDKNFPSVYIGGRIYINKNKLQDWADKLCR</sequence>
<evidence type="ECO:0000259" key="1">
    <source>
        <dbReference type="Pfam" id="PF12728"/>
    </source>
</evidence>
<evidence type="ECO:0000313" key="3">
    <source>
        <dbReference type="Proteomes" id="UP001228504"/>
    </source>
</evidence>
<feature type="domain" description="Helix-turn-helix" evidence="1">
    <location>
        <begin position="10"/>
        <end position="56"/>
    </location>
</feature>
<dbReference type="InterPro" id="IPR038148">
    <property type="entry name" value="Tn1545/Tn916_Xis"/>
</dbReference>
<keyword evidence="3" id="KW-1185">Reference proteome</keyword>
<proteinExistence type="predicted"/>